<dbReference type="InterPro" id="IPR005184">
    <property type="entry name" value="DUF306_Meta_HslJ"/>
</dbReference>
<feature type="transmembrane region" description="Helical" evidence="1">
    <location>
        <begin position="46"/>
        <end position="66"/>
    </location>
</feature>
<keyword evidence="1" id="KW-0812">Transmembrane</keyword>
<evidence type="ECO:0000256" key="1">
    <source>
        <dbReference type="SAM" id="Phobius"/>
    </source>
</evidence>
<organism evidence="3 4">
    <name type="scientific">Microbacterium foliorum</name>
    <dbReference type="NCBI Taxonomy" id="104336"/>
    <lineage>
        <taxon>Bacteria</taxon>
        <taxon>Bacillati</taxon>
        <taxon>Actinomycetota</taxon>
        <taxon>Actinomycetes</taxon>
        <taxon>Micrococcales</taxon>
        <taxon>Microbacteriaceae</taxon>
        <taxon>Microbacterium</taxon>
    </lineage>
</organism>
<dbReference type="EMBL" id="CP041040">
    <property type="protein sequence ID" value="QDE36113.1"/>
    <property type="molecule type" value="Genomic_DNA"/>
</dbReference>
<proteinExistence type="predicted"/>
<dbReference type="Gene3D" id="2.40.128.270">
    <property type="match status" value="1"/>
</dbReference>
<accession>A0A4Y5YUM2</accession>
<gene>
    <name evidence="3" type="ORF">FIV50_15755</name>
</gene>
<dbReference type="AlphaFoldDB" id="A0A4Y5YUM2"/>
<dbReference type="Proteomes" id="UP000316125">
    <property type="component" value="Chromosome"/>
</dbReference>
<feature type="domain" description="DUF306" evidence="2">
    <location>
        <begin position="96"/>
        <end position="172"/>
    </location>
</feature>
<dbReference type="Pfam" id="PF03724">
    <property type="entry name" value="META"/>
    <property type="match status" value="1"/>
</dbReference>
<reference evidence="3 4" key="1">
    <citation type="submission" date="2019-06" db="EMBL/GenBank/DDBJ databases">
        <title>Complete genome of Microbacterium foliorum M2.</title>
        <authorList>
            <person name="Cao G."/>
        </authorList>
    </citation>
    <scope>NUCLEOTIDE SEQUENCE [LARGE SCALE GENOMIC DNA]</scope>
    <source>
        <strain evidence="3 4">M2</strain>
    </source>
</reference>
<dbReference type="OrthoDB" id="4990393at2"/>
<keyword evidence="1" id="KW-0472">Membrane</keyword>
<protein>
    <submittedName>
        <fullName evidence="3">META domain-containing protein</fullName>
    </submittedName>
</protein>
<evidence type="ECO:0000313" key="3">
    <source>
        <dbReference type="EMBL" id="QDE36113.1"/>
    </source>
</evidence>
<evidence type="ECO:0000259" key="2">
    <source>
        <dbReference type="Pfam" id="PF03724"/>
    </source>
</evidence>
<name>A0A4Y5YUM2_9MICO</name>
<dbReference type="InterPro" id="IPR038670">
    <property type="entry name" value="HslJ-like_sf"/>
</dbReference>
<keyword evidence="1" id="KW-1133">Transmembrane helix</keyword>
<evidence type="ECO:0000313" key="4">
    <source>
        <dbReference type="Proteomes" id="UP000316125"/>
    </source>
</evidence>
<sequence>MRYARTRCRVREGGPVSTDRIGIAIVFAGGTVTMSSMSTHRRARNLVGLAILGAFALMGAACASGAPGGAPTSSSDPSSGDDAVVENLVGLWGEDAKGQPHLEFTADGEVRGSDGCNGIATTYSVNGDRVDLARFASTLKACPGVDDWMRGIRAVEIDGDVLVIKDASGAELGNLSRAS</sequence>